<accession>A0A975KAP7</accession>
<gene>
    <name evidence="1" type="ORF">KFK14_11200</name>
</gene>
<evidence type="ECO:0000313" key="2">
    <source>
        <dbReference type="Proteomes" id="UP000681425"/>
    </source>
</evidence>
<sequence>MRQDYIELLEDKLRLWREAATSGNMELRDYNRRCAEALEECLHHAIEGKA</sequence>
<dbReference type="EMBL" id="CP073910">
    <property type="protein sequence ID" value="QUT07895.1"/>
    <property type="molecule type" value="Genomic_DNA"/>
</dbReference>
<proteinExistence type="predicted"/>
<evidence type="ECO:0000313" key="1">
    <source>
        <dbReference type="EMBL" id="QUT07895.1"/>
    </source>
</evidence>
<dbReference type="Proteomes" id="UP000681425">
    <property type="component" value="Chromosome"/>
</dbReference>
<reference evidence="1" key="1">
    <citation type="submission" date="2021-04" db="EMBL/GenBank/DDBJ databases">
        <title>Isolation of p-tert-butylphenol degrading bacteria Sphingobium phenoxybenzoativorans Tas13 from active sludge.</title>
        <authorList>
            <person name="Li Y."/>
        </authorList>
    </citation>
    <scope>NUCLEOTIDE SEQUENCE</scope>
    <source>
        <strain evidence="1">Tas13</strain>
    </source>
</reference>
<protein>
    <submittedName>
        <fullName evidence="1">Uncharacterized protein</fullName>
    </submittedName>
</protein>
<dbReference type="KEGG" id="spph:KFK14_11200"/>
<name>A0A975KAP7_9SPHN</name>
<dbReference type="AlphaFoldDB" id="A0A975KAP7"/>
<dbReference type="RefSeq" id="WP_212610845.1">
    <property type="nucleotide sequence ID" value="NZ_CP073910.1"/>
</dbReference>
<organism evidence="1 2">
    <name type="scientific">Sphingobium phenoxybenzoativorans</name>
    <dbReference type="NCBI Taxonomy" id="1592790"/>
    <lineage>
        <taxon>Bacteria</taxon>
        <taxon>Pseudomonadati</taxon>
        <taxon>Pseudomonadota</taxon>
        <taxon>Alphaproteobacteria</taxon>
        <taxon>Sphingomonadales</taxon>
        <taxon>Sphingomonadaceae</taxon>
        <taxon>Sphingobium</taxon>
    </lineage>
</organism>
<keyword evidence="2" id="KW-1185">Reference proteome</keyword>